<dbReference type="EMBL" id="LVEO01000029">
    <property type="protein sequence ID" value="OCB68964.1"/>
    <property type="molecule type" value="Genomic_DNA"/>
</dbReference>
<proteinExistence type="predicted"/>
<gene>
    <name evidence="1" type="ORF">FBGL_15470</name>
</gene>
<reference evidence="2" key="1">
    <citation type="submission" date="2016-03" db="EMBL/GenBank/DDBJ databases">
        <title>Draft genome sequence of Paenibacillus glacialis DSM 22343.</title>
        <authorList>
            <person name="Shin S.-K."/>
            <person name="Yi H."/>
        </authorList>
    </citation>
    <scope>NUCLEOTIDE SEQUENCE [LARGE SCALE GENOMIC DNA]</scope>
    <source>
        <strain evidence="2">NBRC 105008</strain>
    </source>
</reference>
<dbReference type="AlphaFoldDB" id="A0A1B9DGX8"/>
<accession>A0A1B9DGX8</accession>
<evidence type="ECO:0000313" key="1">
    <source>
        <dbReference type="EMBL" id="OCB68964.1"/>
    </source>
</evidence>
<sequence length="140" mass="16667">MTQTTKNILQIILVTLLLSVLIFAFTERSNQLWKKTALILMGLAFIILEIRRIKRIKYFNLIENDLIINQTFSDQKRYDLKAISSWTENHYNLLGIKTGNEIIINIEGEKIRLFERNSKDYEKLSDYLNDKLSTKYENYR</sequence>
<protein>
    <submittedName>
        <fullName evidence="1">Uncharacterized protein</fullName>
    </submittedName>
</protein>
<evidence type="ECO:0000313" key="2">
    <source>
        <dbReference type="Proteomes" id="UP000093226"/>
    </source>
</evidence>
<dbReference type="Proteomes" id="UP000093226">
    <property type="component" value="Unassembled WGS sequence"/>
</dbReference>
<name>A0A1B9DGX8_9FLAO</name>
<comment type="caution">
    <text evidence="1">The sequence shown here is derived from an EMBL/GenBank/DDBJ whole genome shotgun (WGS) entry which is preliminary data.</text>
</comment>
<dbReference type="STRING" id="551990.SAMN05192550_1745"/>
<organism evidence="1 2">
    <name type="scientific">Flavobacterium glycines</name>
    <dbReference type="NCBI Taxonomy" id="551990"/>
    <lineage>
        <taxon>Bacteria</taxon>
        <taxon>Pseudomonadati</taxon>
        <taxon>Bacteroidota</taxon>
        <taxon>Flavobacteriia</taxon>
        <taxon>Flavobacteriales</taxon>
        <taxon>Flavobacteriaceae</taxon>
        <taxon>Flavobacterium</taxon>
    </lineage>
</organism>